<sequence length="157" mass="18539">MLLWCAMKLISSFLLFFVAACTSQETVTDLAGQKKSFIEKQCYAASVDNLSRTFQAFMSERQQELKTLRPELTSDNYDQLNYALEHFSTYWSQLRNERDHACELHAQCEYIWLKNHDRKPFDQDYCAGTGFEYSVSRAKMINFFSDIERLQLQREPQ</sequence>
<keyword evidence="3" id="KW-1185">Reference proteome</keyword>
<evidence type="ECO:0000313" key="2">
    <source>
        <dbReference type="EMBL" id="UTV30100.1"/>
    </source>
</evidence>
<reference evidence="2" key="1">
    <citation type="submission" date="2022-07" db="EMBL/GenBank/DDBJ databases">
        <title>Genome sequencing of Photobacterium atrarenae GJH2-4.</title>
        <authorList>
            <person name="Park S.-J."/>
        </authorList>
    </citation>
    <scope>NUCLEOTIDE SEQUENCE</scope>
    <source>
        <strain evidence="2">GJH2-4</strain>
    </source>
</reference>
<evidence type="ECO:0008006" key="4">
    <source>
        <dbReference type="Google" id="ProtNLM"/>
    </source>
</evidence>
<organism evidence="2 3">
    <name type="scientific">Photobacterium atrarenae</name>
    <dbReference type="NCBI Taxonomy" id="865757"/>
    <lineage>
        <taxon>Bacteria</taxon>
        <taxon>Pseudomonadati</taxon>
        <taxon>Pseudomonadota</taxon>
        <taxon>Gammaproteobacteria</taxon>
        <taxon>Vibrionales</taxon>
        <taxon>Vibrionaceae</taxon>
        <taxon>Photobacterium</taxon>
    </lineage>
</organism>
<dbReference type="EMBL" id="CP101509">
    <property type="protein sequence ID" value="UTV30100.1"/>
    <property type="molecule type" value="Genomic_DNA"/>
</dbReference>
<keyword evidence="1" id="KW-0732">Signal</keyword>
<protein>
    <recommendedName>
        <fullName evidence="4">Lysozyme inhibitor LprI N-terminal domain-containing protein</fullName>
    </recommendedName>
</protein>
<proteinExistence type="predicted"/>
<evidence type="ECO:0000256" key="1">
    <source>
        <dbReference type="SAM" id="SignalP"/>
    </source>
</evidence>
<feature type="chain" id="PRO_5046958316" description="Lysozyme inhibitor LprI N-terminal domain-containing protein" evidence="1">
    <location>
        <begin position="24"/>
        <end position="157"/>
    </location>
</feature>
<dbReference type="Proteomes" id="UP001057998">
    <property type="component" value="Chromosome 2"/>
</dbReference>
<evidence type="ECO:0000313" key="3">
    <source>
        <dbReference type="Proteomes" id="UP001057998"/>
    </source>
</evidence>
<gene>
    <name evidence="2" type="ORF">NNL38_24230</name>
</gene>
<name>A0ABY5GMS6_9GAMM</name>
<dbReference type="RefSeq" id="WP_255391444.1">
    <property type="nucleotide sequence ID" value="NZ_CP101509.1"/>
</dbReference>
<feature type="signal peptide" evidence="1">
    <location>
        <begin position="1"/>
        <end position="23"/>
    </location>
</feature>
<accession>A0ABY5GMS6</accession>